<dbReference type="CDD" id="cd00761">
    <property type="entry name" value="Glyco_tranf_GTA_type"/>
    <property type="match status" value="1"/>
</dbReference>
<dbReference type="PANTHER" id="PTHR22916:SF3">
    <property type="entry name" value="UDP-GLCNAC:BETAGAL BETA-1,3-N-ACETYLGLUCOSAMINYLTRANSFERASE-LIKE PROTEIN 1"/>
    <property type="match status" value="1"/>
</dbReference>
<comment type="caution">
    <text evidence="2">The sequence shown here is derived from an EMBL/GenBank/DDBJ whole genome shotgun (WGS) entry which is preliminary data.</text>
</comment>
<dbReference type="PANTHER" id="PTHR22916">
    <property type="entry name" value="GLYCOSYLTRANSFERASE"/>
    <property type="match status" value="1"/>
</dbReference>
<protein>
    <recommendedName>
        <fullName evidence="1">Glycosyltransferase 2-like domain-containing protein</fullName>
    </recommendedName>
</protein>
<evidence type="ECO:0000259" key="1">
    <source>
        <dbReference type="Pfam" id="PF00535"/>
    </source>
</evidence>
<proteinExistence type="predicted"/>
<dbReference type="InterPro" id="IPR029044">
    <property type="entry name" value="Nucleotide-diphossugar_trans"/>
</dbReference>
<keyword evidence="3" id="KW-1185">Reference proteome</keyword>
<dbReference type="Gene3D" id="3.90.550.10">
    <property type="entry name" value="Spore Coat Polysaccharide Biosynthesis Protein SpsA, Chain A"/>
    <property type="match status" value="1"/>
</dbReference>
<evidence type="ECO:0000313" key="3">
    <source>
        <dbReference type="Proteomes" id="UP000626982"/>
    </source>
</evidence>
<gene>
    <name evidence="2" type="ORF">GCM10010968_08070</name>
</gene>
<feature type="domain" description="Glycosyltransferase 2-like" evidence="1">
    <location>
        <begin position="20"/>
        <end position="140"/>
    </location>
</feature>
<organism evidence="2 3">
    <name type="scientific">Agrococcus terreus</name>
    <dbReference type="NCBI Taxonomy" id="574649"/>
    <lineage>
        <taxon>Bacteria</taxon>
        <taxon>Bacillati</taxon>
        <taxon>Actinomycetota</taxon>
        <taxon>Actinomycetes</taxon>
        <taxon>Micrococcales</taxon>
        <taxon>Microbacteriaceae</taxon>
        <taxon>Agrococcus</taxon>
    </lineage>
</organism>
<dbReference type="RefSeq" id="WP_188716307.1">
    <property type="nucleotide sequence ID" value="NZ_BAABBD010000001.1"/>
</dbReference>
<accession>A0ABQ2KDJ3</accession>
<dbReference type="Pfam" id="PF00535">
    <property type="entry name" value="Glycos_transf_2"/>
    <property type="match status" value="1"/>
</dbReference>
<dbReference type="EMBL" id="BMLM01000001">
    <property type="protein sequence ID" value="GGN80327.1"/>
    <property type="molecule type" value="Genomic_DNA"/>
</dbReference>
<reference evidence="3" key="1">
    <citation type="journal article" date="2019" name="Int. J. Syst. Evol. Microbiol.">
        <title>The Global Catalogue of Microorganisms (GCM) 10K type strain sequencing project: providing services to taxonomists for standard genome sequencing and annotation.</title>
        <authorList>
            <consortium name="The Broad Institute Genomics Platform"/>
            <consortium name="The Broad Institute Genome Sequencing Center for Infectious Disease"/>
            <person name="Wu L."/>
            <person name="Ma J."/>
        </authorList>
    </citation>
    <scope>NUCLEOTIDE SEQUENCE [LARGE SCALE GENOMIC DNA]</scope>
    <source>
        <strain evidence="3">CGMCC 1.6960</strain>
    </source>
</reference>
<dbReference type="InterPro" id="IPR001173">
    <property type="entry name" value="Glyco_trans_2-like"/>
</dbReference>
<dbReference type="SUPFAM" id="SSF53448">
    <property type="entry name" value="Nucleotide-diphospho-sugar transferases"/>
    <property type="match status" value="1"/>
</dbReference>
<dbReference type="Proteomes" id="UP000626982">
    <property type="component" value="Unassembled WGS sequence"/>
</dbReference>
<sequence>MSQSTFQPRGADGVDGPTVSVIIPTKNVGEWIPQTVESLKGQTLSDIEVLVVDDGSTDDTVERFEEAAADDPRFRILPNPGIGGAQARNHAIAMARGEFLAFADGDDIIPSGAYRMLVEQARASGSEMVIGNHLVMEPQQITSRDRSVPLYRGVRAGITLLDEPRFLRDRVCWNRIIRRSSWHAAGLAFADSRRSNDIQAMTHAYCAFAFDVIPEPVYAYRRRIGRTSMTWSKHQPGPLLDHFRQELACLEPVRRLADERVLEQYFAGILEFDIWAHGVVAIESDGDEFEEVRDLLVELVTAAPQRARDRLPLRPRLAYGLVAKRQWELARLILGEPGVAMAEALERIDVETLIRASVESDPGSHEALADLVRTACLAPIANGTADEGHVGRLHALAQRMHRAGIVDQAFTRRELHLLAIEDDIPVEELRLRAVEALPAETLQSAVTATREALARVRRGGARELLRVAARVRPRHVLVIARETRPRHLAAAARSAARIARRRLGR</sequence>
<evidence type="ECO:0000313" key="2">
    <source>
        <dbReference type="EMBL" id="GGN80327.1"/>
    </source>
</evidence>
<name>A0ABQ2KDJ3_9MICO</name>